<dbReference type="Pfam" id="PF12911">
    <property type="entry name" value="OppC_N"/>
    <property type="match status" value="1"/>
</dbReference>
<keyword evidence="6 7" id="KW-0472">Membrane</keyword>
<evidence type="ECO:0000256" key="1">
    <source>
        <dbReference type="ARBA" id="ARBA00004651"/>
    </source>
</evidence>
<dbReference type="PANTHER" id="PTHR43386">
    <property type="entry name" value="OLIGOPEPTIDE TRANSPORT SYSTEM PERMEASE PROTEIN APPC"/>
    <property type="match status" value="1"/>
</dbReference>
<comment type="caution">
    <text evidence="9">The sequence shown here is derived from an EMBL/GenBank/DDBJ whole genome shotgun (WGS) entry which is preliminary data.</text>
</comment>
<keyword evidence="2 7" id="KW-0813">Transport</keyword>
<evidence type="ECO:0000256" key="6">
    <source>
        <dbReference type="ARBA" id="ARBA00023136"/>
    </source>
</evidence>
<organism evidence="9 10">
    <name type="scientific">Bariatricus massiliensis</name>
    <dbReference type="NCBI Taxonomy" id="1745713"/>
    <lineage>
        <taxon>Bacteria</taxon>
        <taxon>Bacillati</taxon>
        <taxon>Bacillota</taxon>
        <taxon>Clostridia</taxon>
        <taxon>Lachnospirales</taxon>
        <taxon>Lachnospiraceae</taxon>
        <taxon>Bariatricus</taxon>
    </lineage>
</organism>
<reference evidence="9 10" key="1">
    <citation type="submission" date="2021-10" db="EMBL/GenBank/DDBJ databases">
        <title>Collection of gut derived symbiotic bacterial strains cultured from healthy donors.</title>
        <authorList>
            <person name="Lin H."/>
            <person name="Littmann E."/>
            <person name="Kohout C."/>
            <person name="Pamer E.G."/>
        </authorList>
    </citation>
    <scope>NUCLEOTIDE SEQUENCE [LARGE SCALE GENOMIC DNA]</scope>
    <source>
        <strain evidence="9 10">DFI.1.165</strain>
    </source>
</reference>
<evidence type="ECO:0000256" key="2">
    <source>
        <dbReference type="ARBA" id="ARBA00022448"/>
    </source>
</evidence>
<dbReference type="InterPro" id="IPR035906">
    <property type="entry name" value="MetI-like_sf"/>
</dbReference>
<proteinExistence type="inferred from homology"/>
<evidence type="ECO:0000256" key="5">
    <source>
        <dbReference type="ARBA" id="ARBA00022989"/>
    </source>
</evidence>
<dbReference type="InterPro" id="IPR050366">
    <property type="entry name" value="BP-dependent_transpt_permease"/>
</dbReference>
<sequence>MVKTETQRNGNFYLKKVYKRKLGGSLEFTTARLAYQVTFILALFLATQVVKNGVVSPIMAAVTGVFAVEFLIQFFVAKRIQKEIIGGDGEISNRMRKFGYILLLFVITGNFLAFIAGAMLVKREKNLEYQLSIYSLLVTIFILLVSALNLFKEYIVETFWLGMGLYGLYAILNFGIVLAVNKYTFGKKPDKKFMPFAVICLLGIALGNVFSFVLGLIAIGKYRNKNEEVSVEWIDVIQRLFRNYTAVIGMFLVAFFVAVSIGSNLTFDYDLAVSNNFMTRLAEPSLAYPFGCDDYGRCVFTRIIFGASISLIIGMISTIVPIIFGGIVGAMAGYYGGKADNTIMRVIDVLNAVPSILLAIAIIAAFGVSTTNLILALSVSSIPAYARTVRAQVLGISNQEFVEAAKACGAKNGTIIFKHIIPNSLAPIIVQATMGIGSAVLSTSSLSYLGIGVEAHIPEWGNVLKAGSTFLETNPYIAIYPGLAIIIIVLAFNFFGDGLRDALDPKLK</sequence>
<dbReference type="SUPFAM" id="SSF161098">
    <property type="entry name" value="MetI-like"/>
    <property type="match status" value="1"/>
</dbReference>
<dbReference type="Pfam" id="PF00528">
    <property type="entry name" value="BPD_transp_1"/>
    <property type="match status" value="1"/>
</dbReference>
<evidence type="ECO:0000313" key="9">
    <source>
        <dbReference type="EMBL" id="MCB7388927.1"/>
    </source>
</evidence>
<dbReference type="Proteomes" id="UP001299546">
    <property type="component" value="Unassembled WGS sequence"/>
</dbReference>
<feature type="transmembrane region" description="Helical" evidence="7">
    <location>
        <begin position="303"/>
        <end position="335"/>
    </location>
</feature>
<dbReference type="PROSITE" id="PS50928">
    <property type="entry name" value="ABC_TM1"/>
    <property type="match status" value="1"/>
</dbReference>
<dbReference type="EMBL" id="JAJCIS010000016">
    <property type="protein sequence ID" value="MCB7388927.1"/>
    <property type="molecule type" value="Genomic_DNA"/>
</dbReference>
<keyword evidence="4 7" id="KW-0812">Transmembrane</keyword>
<dbReference type="InterPro" id="IPR025966">
    <property type="entry name" value="OppC_N"/>
</dbReference>
<evidence type="ECO:0000256" key="3">
    <source>
        <dbReference type="ARBA" id="ARBA00022475"/>
    </source>
</evidence>
<evidence type="ECO:0000313" key="10">
    <source>
        <dbReference type="Proteomes" id="UP001299546"/>
    </source>
</evidence>
<dbReference type="PANTHER" id="PTHR43386:SF1">
    <property type="entry name" value="D,D-DIPEPTIDE TRANSPORT SYSTEM PERMEASE PROTEIN DDPC-RELATED"/>
    <property type="match status" value="1"/>
</dbReference>
<dbReference type="RefSeq" id="WP_227183763.1">
    <property type="nucleotide sequence ID" value="NZ_JAJCIQ010000016.1"/>
</dbReference>
<dbReference type="CDD" id="cd06261">
    <property type="entry name" value="TM_PBP2"/>
    <property type="match status" value="1"/>
</dbReference>
<feature type="transmembrane region" description="Helical" evidence="7">
    <location>
        <begin position="133"/>
        <end position="151"/>
    </location>
</feature>
<dbReference type="InterPro" id="IPR000515">
    <property type="entry name" value="MetI-like"/>
</dbReference>
<keyword evidence="10" id="KW-1185">Reference proteome</keyword>
<comment type="similarity">
    <text evidence="7">Belongs to the binding-protein-dependent transport system permease family.</text>
</comment>
<comment type="subcellular location">
    <subcellularLocation>
        <location evidence="1 7">Cell membrane</location>
        <topology evidence="1 7">Multi-pass membrane protein</topology>
    </subcellularLocation>
</comment>
<feature type="transmembrane region" description="Helical" evidence="7">
    <location>
        <begin position="193"/>
        <end position="219"/>
    </location>
</feature>
<accession>A0ABS8DKF7</accession>
<feature type="transmembrane region" description="Helical" evidence="7">
    <location>
        <begin position="25"/>
        <end position="46"/>
    </location>
</feature>
<feature type="transmembrane region" description="Helical" evidence="7">
    <location>
        <begin position="240"/>
        <end position="261"/>
    </location>
</feature>
<feature type="transmembrane region" description="Helical" evidence="7">
    <location>
        <begin position="58"/>
        <end position="77"/>
    </location>
</feature>
<gene>
    <name evidence="9" type="ORF">LIZ65_16690</name>
</gene>
<feature type="transmembrane region" description="Helical" evidence="7">
    <location>
        <begin position="158"/>
        <end position="181"/>
    </location>
</feature>
<evidence type="ECO:0000259" key="8">
    <source>
        <dbReference type="PROSITE" id="PS50928"/>
    </source>
</evidence>
<keyword evidence="5 7" id="KW-1133">Transmembrane helix</keyword>
<feature type="transmembrane region" description="Helical" evidence="7">
    <location>
        <begin position="477"/>
        <end position="496"/>
    </location>
</feature>
<feature type="transmembrane region" description="Helical" evidence="7">
    <location>
        <begin position="356"/>
        <end position="379"/>
    </location>
</feature>
<name>A0ABS8DKF7_9FIRM</name>
<evidence type="ECO:0000256" key="7">
    <source>
        <dbReference type="RuleBase" id="RU363032"/>
    </source>
</evidence>
<feature type="domain" description="ABC transmembrane type-1" evidence="8">
    <location>
        <begin position="307"/>
        <end position="496"/>
    </location>
</feature>
<protein>
    <submittedName>
        <fullName evidence="9">ABC transporter permease</fullName>
    </submittedName>
</protein>
<dbReference type="Gene3D" id="1.10.3720.10">
    <property type="entry name" value="MetI-like"/>
    <property type="match status" value="1"/>
</dbReference>
<keyword evidence="3" id="KW-1003">Cell membrane</keyword>
<feature type="transmembrane region" description="Helical" evidence="7">
    <location>
        <begin position="98"/>
        <end position="121"/>
    </location>
</feature>
<evidence type="ECO:0000256" key="4">
    <source>
        <dbReference type="ARBA" id="ARBA00022692"/>
    </source>
</evidence>